<reference evidence="5 6" key="1">
    <citation type="submission" date="2022-02" db="EMBL/GenBank/DDBJ databases">
        <title>Study of halophilic communities from a Mexican lake.</title>
        <authorList>
            <person name="Hernandez-Soto L.M."/>
            <person name="Martinez-Abarca F."/>
            <person name="Ramirez-Saad H.C."/>
            <person name="Aguirre-Garrido J.F."/>
        </authorList>
    </citation>
    <scope>NUCLEOTIDE SEQUENCE [LARGE SCALE GENOMIC DNA]</scope>
    <source>
        <strain evidence="5 6">Hjan13</strain>
    </source>
</reference>
<dbReference type="PROSITE" id="PS01124">
    <property type="entry name" value="HTH_ARAC_FAMILY_2"/>
    <property type="match status" value="1"/>
</dbReference>
<gene>
    <name evidence="5" type="ORF">L0635_10880</name>
</gene>
<sequence length="312" mass="36376">MTIALHHCLDAAEHAQRLEGWQQESSQIEAGVFSGEIVDISSREVRLFRESANLGLFQQMHFPDTQWHLVTPIRWPGGDLYGANTVTVLPRCDQFWSVAPSNYDLLVVSINRCRHAWLGRDEHRLRRLDVPVRLLNQVREQWQLMTDYLRQRPRHELMTPALQESLVRQLDDSIEWLLGDCVLSNEPDTTNYRTRRYIVDRCQARVRECPDEPPSLMALCHQLRISRRTLQYSFQSEVGQSPVHYLRALRLNAVRRSLLHDPSQRLADAAASQGFFHQSYFCREYRRLFQELPSATRARALDTDQQDAASEV</sequence>
<dbReference type="PANTHER" id="PTHR46796">
    <property type="entry name" value="HTH-TYPE TRANSCRIPTIONAL ACTIVATOR RHAS-RELATED"/>
    <property type="match status" value="1"/>
</dbReference>
<organism evidence="5 6">
    <name type="scientific">Vreelandella janggokensis</name>
    <dbReference type="NCBI Taxonomy" id="370767"/>
    <lineage>
        <taxon>Bacteria</taxon>
        <taxon>Pseudomonadati</taxon>
        <taxon>Pseudomonadota</taxon>
        <taxon>Gammaproteobacteria</taxon>
        <taxon>Oceanospirillales</taxon>
        <taxon>Halomonadaceae</taxon>
        <taxon>Vreelandella</taxon>
    </lineage>
</organism>
<keyword evidence="3" id="KW-0804">Transcription</keyword>
<evidence type="ECO:0000313" key="6">
    <source>
        <dbReference type="Proteomes" id="UP001321125"/>
    </source>
</evidence>
<comment type="caution">
    <text evidence="5">The sequence shown here is derived from an EMBL/GenBank/DDBJ whole genome shotgun (WGS) entry which is preliminary data.</text>
</comment>
<dbReference type="Gene3D" id="1.10.10.60">
    <property type="entry name" value="Homeodomain-like"/>
    <property type="match status" value="1"/>
</dbReference>
<evidence type="ECO:0000256" key="2">
    <source>
        <dbReference type="ARBA" id="ARBA00023125"/>
    </source>
</evidence>
<evidence type="ECO:0000256" key="3">
    <source>
        <dbReference type="ARBA" id="ARBA00023163"/>
    </source>
</evidence>
<dbReference type="RefSeq" id="WP_268901851.1">
    <property type="nucleotide sequence ID" value="NZ_JAKNQT010000002.1"/>
</dbReference>
<feature type="domain" description="HTH araC/xylS-type" evidence="4">
    <location>
        <begin position="200"/>
        <end position="299"/>
    </location>
</feature>
<keyword evidence="1" id="KW-0805">Transcription regulation</keyword>
<dbReference type="InterPro" id="IPR018062">
    <property type="entry name" value="HTH_AraC-typ_CS"/>
</dbReference>
<keyword evidence="2" id="KW-0238">DNA-binding</keyword>
<dbReference type="Proteomes" id="UP001321125">
    <property type="component" value="Unassembled WGS sequence"/>
</dbReference>
<proteinExistence type="predicted"/>
<keyword evidence="6" id="KW-1185">Reference proteome</keyword>
<dbReference type="SMART" id="SM00342">
    <property type="entry name" value="HTH_ARAC"/>
    <property type="match status" value="1"/>
</dbReference>
<name>A0ABT4IX90_9GAMM</name>
<dbReference type="InterPro" id="IPR050204">
    <property type="entry name" value="AraC_XylS_family_regulators"/>
</dbReference>
<dbReference type="InterPro" id="IPR018060">
    <property type="entry name" value="HTH_AraC"/>
</dbReference>
<dbReference type="EMBL" id="JAKNQU010000003">
    <property type="protein sequence ID" value="MCZ0927589.1"/>
    <property type="molecule type" value="Genomic_DNA"/>
</dbReference>
<accession>A0ABT4IX90</accession>
<evidence type="ECO:0000256" key="1">
    <source>
        <dbReference type="ARBA" id="ARBA00023015"/>
    </source>
</evidence>
<dbReference type="SUPFAM" id="SSF46689">
    <property type="entry name" value="Homeodomain-like"/>
    <property type="match status" value="1"/>
</dbReference>
<dbReference type="InterPro" id="IPR009057">
    <property type="entry name" value="Homeodomain-like_sf"/>
</dbReference>
<protein>
    <submittedName>
        <fullName evidence="5">Helix-turn-helix domain-containing protein</fullName>
    </submittedName>
</protein>
<evidence type="ECO:0000259" key="4">
    <source>
        <dbReference type="PROSITE" id="PS01124"/>
    </source>
</evidence>
<dbReference type="Pfam" id="PF12833">
    <property type="entry name" value="HTH_18"/>
    <property type="match status" value="1"/>
</dbReference>
<dbReference type="PANTHER" id="PTHR46796:SF12">
    <property type="entry name" value="HTH-TYPE DNA-BINDING TRANSCRIPTIONAL ACTIVATOR EUTR"/>
    <property type="match status" value="1"/>
</dbReference>
<dbReference type="PROSITE" id="PS00041">
    <property type="entry name" value="HTH_ARAC_FAMILY_1"/>
    <property type="match status" value="1"/>
</dbReference>
<evidence type="ECO:0000313" key="5">
    <source>
        <dbReference type="EMBL" id="MCZ0927589.1"/>
    </source>
</evidence>